<dbReference type="Proteomes" id="UP000589516">
    <property type="component" value="Unassembled WGS sequence"/>
</dbReference>
<protein>
    <recommendedName>
        <fullName evidence="6">HEAT repeat domain-containing protein</fullName>
    </recommendedName>
</protein>
<dbReference type="Gene3D" id="1.25.10.10">
    <property type="entry name" value="Leucine-rich Repeat Variant"/>
    <property type="match status" value="2"/>
</dbReference>
<dbReference type="Pfam" id="PF01602">
    <property type="entry name" value="Adaptin_N"/>
    <property type="match status" value="1"/>
</dbReference>
<evidence type="ECO:0000256" key="1">
    <source>
        <dbReference type="SAM" id="Coils"/>
    </source>
</evidence>
<dbReference type="Pfam" id="PF12773">
    <property type="entry name" value="DZR"/>
    <property type="match status" value="1"/>
</dbReference>
<sequence length="696" mass="75387">MGVGEDIRAAHKITQVEQRLTGIASASVDRRITLVRQLHDHFMPQLVPKFLPQVTKLLSDNDPAVRHQVLLLLQHLFDLHSKGFAKTSGALAGLVQDARMDNRTAALGLLDKIALQEPKAVLPQLAKLVEWLDNPLPGVQAPLLQLITDLGRRAPTAVAAQLAKQLGSRKQATVRNALALLEQVAERQPSAVARATPLLVKLLGSRDANIRERASQMLIMAGAAGVEAVPRLLLRPLVARKVDPDLKLHAILTVQKLAERQPKQFAPAVHHLARDLGHQRWEIREQAALLLGIIGRDNIGLVKEAVPSLAHALKDGDELVRTAAVKAMEKIKVSSFDYGAIQKASAVLESARGVIHSAQNFGVGTGQADKLLADAEKAYARGDYPKCIDYSTRAENMAARAEKENDKVKAALTRAESTIQSVSHKGVSVAVAEALLAEAEKLLEKQRYKEARQKAEEAVLLSQKQAVDSRPDLVLRGKLEGALAPDDWSSLPLELENVGGAAARQITLDFGDNFAIRGHTLLHSMGPGEKRMLEIEVYPKAKGLVPLAVDVVYHSFEGDNYHQQKQDIVEVGDAAQFEPRELFASANDATVMPKAQHAVVTRRFHVDCGNCGARMPSDFRICGKCGIRLRERVEREVGYHCLECNSPLSLNQKFCGGCGGAAPEKPEAPTSCRQCSGALSPGLKFCGNCGAPAVVA</sequence>
<evidence type="ECO:0008006" key="6">
    <source>
        <dbReference type="Google" id="ProtNLM"/>
    </source>
</evidence>
<evidence type="ECO:0000259" key="3">
    <source>
        <dbReference type="Pfam" id="PF12773"/>
    </source>
</evidence>
<feature type="domain" description="Clathrin/coatomer adaptor adaptin-like N-terminal" evidence="2">
    <location>
        <begin position="43"/>
        <end position="218"/>
    </location>
</feature>
<organism evidence="4 5">
    <name type="scientific">Marine Group III euryarchaeote</name>
    <dbReference type="NCBI Taxonomy" id="2173149"/>
    <lineage>
        <taxon>Archaea</taxon>
        <taxon>Methanobacteriati</taxon>
        <taxon>Thermoplasmatota</taxon>
        <taxon>Thermoplasmata</taxon>
        <taxon>Candidatus Thermoprofundales</taxon>
    </lineage>
</organism>
<evidence type="ECO:0000259" key="2">
    <source>
        <dbReference type="Pfam" id="PF01602"/>
    </source>
</evidence>
<dbReference type="EMBL" id="DUAV01000022">
    <property type="protein sequence ID" value="HIG63373.1"/>
    <property type="molecule type" value="Genomic_DNA"/>
</dbReference>
<evidence type="ECO:0000313" key="4">
    <source>
        <dbReference type="EMBL" id="HIG63373.1"/>
    </source>
</evidence>
<dbReference type="GO" id="GO:0016192">
    <property type="term" value="P:vesicle-mediated transport"/>
    <property type="evidence" value="ECO:0007669"/>
    <property type="project" value="InterPro"/>
</dbReference>
<dbReference type="SUPFAM" id="SSF48371">
    <property type="entry name" value="ARM repeat"/>
    <property type="match status" value="1"/>
</dbReference>
<comment type="caution">
    <text evidence="4">The sequence shown here is derived from an EMBL/GenBank/DDBJ whole genome shotgun (WGS) entry which is preliminary data.</text>
</comment>
<feature type="domain" description="DZANK-type" evidence="3">
    <location>
        <begin position="608"/>
        <end position="659"/>
    </location>
</feature>
<dbReference type="InterPro" id="IPR002553">
    <property type="entry name" value="Clathrin/coatomer_adapt-like_N"/>
</dbReference>
<dbReference type="AlphaFoldDB" id="A0A7C7ZF13"/>
<dbReference type="InterPro" id="IPR025874">
    <property type="entry name" value="DZR"/>
</dbReference>
<dbReference type="GO" id="GO:0006886">
    <property type="term" value="P:intracellular protein transport"/>
    <property type="evidence" value="ECO:0007669"/>
    <property type="project" value="InterPro"/>
</dbReference>
<feature type="coiled-coil region" evidence="1">
    <location>
        <begin position="391"/>
        <end position="465"/>
    </location>
</feature>
<evidence type="ECO:0000313" key="5">
    <source>
        <dbReference type="Proteomes" id="UP000589516"/>
    </source>
</evidence>
<dbReference type="InterPro" id="IPR016024">
    <property type="entry name" value="ARM-type_fold"/>
</dbReference>
<dbReference type="Pfam" id="PF13646">
    <property type="entry name" value="HEAT_2"/>
    <property type="match status" value="1"/>
</dbReference>
<dbReference type="GO" id="GO:0030117">
    <property type="term" value="C:membrane coat"/>
    <property type="evidence" value="ECO:0007669"/>
    <property type="project" value="InterPro"/>
</dbReference>
<name>A0A7C7ZF13_9ARCH</name>
<reference evidence="5" key="1">
    <citation type="journal article" date="2019" name="bioRxiv">
        <title>Genome diversification in globally distributed novel marine Proteobacteria is linked to environmental adaptation.</title>
        <authorList>
            <person name="Zhou Z."/>
            <person name="Tran P.Q."/>
            <person name="Kieft K."/>
            <person name="Anantharaman K."/>
        </authorList>
    </citation>
    <scope>NUCLEOTIDE SEQUENCE [LARGE SCALE GENOMIC DNA]</scope>
</reference>
<keyword evidence="1" id="KW-0175">Coiled coil</keyword>
<gene>
    <name evidence="4" type="ORF">EYQ16_02500</name>
</gene>
<accession>A0A7C7ZF13</accession>
<dbReference type="InterPro" id="IPR011989">
    <property type="entry name" value="ARM-like"/>
</dbReference>
<proteinExistence type="predicted"/>